<dbReference type="Pfam" id="PF01852">
    <property type="entry name" value="START"/>
    <property type="match status" value="1"/>
</dbReference>
<name>A0A9D5H707_9LILI</name>
<dbReference type="GO" id="GO:0005737">
    <property type="term" value="C:cytoplasm"/>
    <property type="evidence" value="ECO:0007669"/>
    <property type="project" value="UniProtKB-ARBA"/>
</dbReference>
<feature type="region of interest" description="Disordered" evidence="1">
    <location>
        <begin position="340"/>
        <end position="363"/>
    </location>
</feature>
<protein>
    <recommendedName>
        <fullName evidence="3">START domain-containing protein</fullName>
    </recommendedName>
</protein>
<dbReference type="Gene3D" id="3.30.530.20">
    <property type="match status" value="1"/>
</dbReference>
<keyword evidence="5" id="KW-1185">Reference proteome</keyword>
<dbReference type="PROSITE" id="PS50848">
    <property type="entry name" value="START"/>
    <property type="match status" value="1"/>
</dbReference>
<dbReference type="SMART" id="SM00234">
    <property type="entry name" value="START"/>
    <property type="match status" value="1"/>
</dbReference>
<dbReference type="EMBL" id="JAGGNH010000008">
    <property type="protein sequence ID" value="KAJ0965550.1"/>
    <property type="molecule type" value="Genomic_DNA"/>
</dbReference>
<reference evidence="4" key="1">
    <citation type="submission" date="2021-03" db="EMBL/GenBank/DDBJ databases">
        <authorList>
            <person name="Li Z."/>
            <person name="Yang C."/>
        </authorList>
    </citation>
    <scope>NUCLEOTIDE SEQUENCE</scope>
    <source>
        <strain evidence="4">Dzin_1.0</strain>
        <tissue evidence="4">Leaf</tissue>
    </source>
</reference>
<dbReference type="PANTHER" id="PTHR19308:SF13">
    <property type="entry name" value="OS02G0468400 PROTEIN"/>
    <property type="match status" value="1"/>
</dbReference>
<evidence type="ECO:0000313" key="4">
    <source>
        <dbReference type="EMBL" id="KAJ0965550.1"/>
    </source>
</evidence>
<dbReference type="OrthoDB" id="5403181at2759"/>
<organism evidence="4 5">
    <name type="scientific">Dioscorea zingiberensis</name>
    <dbReference type="NCBI Taxonomy" id="325984"/>
    <lineage>
        <taxon>Eukaryota</taxon>
        <taxon>Viridiplantae</taxon>
        <taxon>Streptophyta</taxon>
        <taxon>Embryophyta</taxon>
        <taxon>Tracheophyta</taxon>
        <taxon>Spermatophyta</taxon>
        <taxon>Magnoliopsida</taxon>
        <taxon>Liliopsida</taxon>
        <taxon>Dioscoreales</taxon>
        <taxon>Dioscoreaceae</taxon>
        <taxon>Dioscorea</taxon>
    </lineage>
</organism>
<dbReference type="AlphaFoldDB" id="A0A9D5H707"/>
<feature type="transmembrane region" description="Helical" evidence="2">
    <location>
        <begin position="12"/>
        <end position="30"/>
    </location>
</feature>
<dbReference type="InterPro" id="IPR051213">
    <property type="entry name" value="START_lipid_transfer"/>
</dbReference>
<reference evidence="4" key="2">
    <citation type="journal article" date="2022" name="Hortic Res">
        <title>The genome of Dioscorea zingiberensis sheds light on the biosynthesis, origin and evolution of the medicinally important diosgenin saponins.</title>
        <authorList>
            <person name="Li Y."/>
            <person name="Tan C."/>
            <person name="Li Z."/>
            <person name="Guo J."/>
            <person name="Li S."/>
            <person name="Chen X."/>
            <person name="Wang C."/>
            <person name="Dai X."/>
            <person name="Yang H."/>
            <person name="Song W."/>
            <person name="Hou L."/>
            <person name="Xu J."/>
            <person name="Tong Z."/>
            <person name="Xu A."/>
            <person name="Yuan X."/>
            <person name="Wang W."/>
            <person name="Yang Q."/>
            <person name="Chen L."/>
            <person name="Sun Z."/>
            <person name="Wang K."/>
            <person name="Pan B."/>
            <person name="Chen J."/>
            <person name="Bao Y."/>
            <person name="Liu F."/>
            <person name="Qi X."/>
            <person name="Gang D.R."/>
            <person name="Wen J."/>
            <person name="Li J."/>
        </authorList>
    </citation>
    <scope>NUCLEOTIDE SEQUENCE</scope>
    <source>
        <strain evidence="4">Dzin_1.0</strain>
    </source>
</reference>
<dbReference type="PANTHER" id="PTHR19308">
    <property type="entry name" value="PHOSPHATIDYLCHOLINE TRANSFER PROTEIN"/>
    <property type="match status" value="1"/>
</dbReference>
<keyword evidence="2" id="KW-0812">Transmembrane</keyword>
<dbReference type="InterPro" id="IPR002913">
    <property type="entry name" value="START_lipid-bd_dom"/>
</dbReference>
<comment type="caution">
    <text evidence="4">The sequence shown here is derived from an EMBL/GenBank/DDBJ whole genome shotgun (WGS) entry which is preliminary data.</text>
</comment>
<dbReference type="InterPro" id="IPR023393">
    <property type="entry name" value="START-like_dom_sf"/>
</dbReference>
<dbReference type="SUPFAM" id="SSF55961">
    <property type="entry name" value="Bet v1-like"/>
    <property type="match status" value="1"/>
</dbReference>
<gene>
    <name evidence="4" type="ORF">J5N97_026688</name>
</gene>
<dbReference type="CDD" id="cd08870">
    <property type="entry name" value="START_STARD2_7-like"/>
    <property type="match status" value="1"/>
</dbReference>
<keyword evidence="2" id="KW-1133">Transmembrane helix</keyword>
<evidence type="ECO:0000259" key="3">
    <source>
        <dbReference type="PROSITE" id="PS50848"/>
    </source>
</evidence>
<sequence length="363" mass="41337">MAIAGLFEGFWSWGVATAFVFLFLLSWQILRISNIITDDDLRDLIRNLKGEFNGETWEDSVEKKNDLVSYSAKSCKPKDGGPPKYLSTTRFEKCSTELLRDFYMDNEYRKQWDKTVISHNQLQVDETSGIEVGRTIKKFPLLTPREYVLAWRVWEGNDKTFYCLVKECEHRMAPRQKKYVRVQKYRSGWRIRKVPGTAACEITMVHQEDAGMNLEVAKLAFSKGIWNYVCKMNHALREYSSHNRIKSASVASLLKLIQKVPTEWEAEAESTSEGLSGSLVVRQSIRVDASSGDEPFSWKPSKKWAKRLLVVGGLVCLSRGRPSLGTQLAMACLLKKIMKQSSTSGQVPPTPVLRSRGEGRRHG</sequence>
<dbReference type="Proteomes" id="UP001085076">
    <property type="component" value="Miscellaneous, Linkage group lg08"/>
</dbReference>
<evidence type="ECO:0000313" key="5">
    <source>
        <dbReference type="Proteomes" id="UP001085076"/>
    </source>
</evidence>
<evidence type="ECO:0000256" key="1">
    <source>
        <dbReference type="SAM" id="MobiDB-lite"/>
    </source>
</evidence>
<dbReference type="GO" id="GO:0008289">
    <property type="term" value="F:lipid binding"/>
    <property type="evidence" value="ECO:0007669"/>
    <property type="project" value="InterPro"/>
</dbReference>
<evidence type="ECO:0000256" key="2">
    <source>
        <dbReference type="SAM" id="Phobius"/>
    </source>
</evidence>
<accession>A0A9D5H707</accession>
<proteinExistence type="predicted"/>
<keyword evidence="2" id="KW-0472">Membrane</keyword>
<feature type="domain" description="START" evidence="3">
    <location>
        <begin position="55"/>
        <end position="241"/>
    </location>
</feature>